<dbReference type="InterPro" id="IPR004875">
    <property type="entry name" value="DDE_SF_endonuclease_dom"/>
</dbReference>
<evidence type="ECO:0000256" key="1">
    <source>
        <dbReference type="ARBA" id="ARBA00023125"/>
    </source>
</evidence>
<dbReference type="GO" id="GO:0005634">
    <property type="term" value="C:nucleus"/>
    <property type="evidence" value="ECO:0007669"/>
    <property type="project" value="TreeGrafter"/>
</dbReference>
<dbReference type="AlphaFoldDB" id="A0A8S3X161"/>
<evidence type="ECO:0000259" key="2">
    <source>
        <dbReference type="PROSITE" id="PS51253"/>
    </source>
</evidence>
<evidence type="ECO:0000313" key="4">
    <source>
        <dbReference type="Proteomes" id="UP000691718"/>
    </source>
</evidence>
<dbReference type="PANTHER" id="PTHR19303">
    <property type="entry name" value="TRANSPOSON"/>
    <property type="match status" value="1"/>
</dbReference>
<accession>A0A8S3X161</accession>
<evidence type="ECO:0000313" key="3">
    <source>
        <dbReference type="EMBL" id="CAG4989900.1"/>
    </source>
</evidence>
<feature type="domain" description="HTH CENPB-type" evidence="2">
    <location>
        <begin position="59"/>
        <end position="134"/>
    </location>
</feature>
<dbReference type="InterPro" id="IPR006600">
    <property type="entry name" value="HTH_CenpB_DNA-bd_dom"/>
</dbReference>
<keyword evidence="4" id="KW-1185">Reference proteome</keyword>
<dbReference type="PROSITE" id="PS51253">
    <property type="entry name" value="HTH_CENPB"/>
    <property type="match status" value="1"/>
</dbReference>
<dbReference type="GO" id="GO:0003677">
    <property type="term" value="F:DNA binding"/>
    <property type="evidence" value="ECO:0007669"/>
    <property type="project" value="UniProtKB-KW"/>
</dbReference>
<keyword evidence="1" id="KW-0238">DNA-binding</keyword>
<protein>
    <submittedName>
        <fullName evidence="3">(apollo) hypothetical protein</fullName>
    </submittedName>
</protein>
<proteinExistence type="predicted"/>
<dbReference type="EMBL" id="CAJQZP010000858">
    <property type="protein sequence ID" value="CAG4989900.1"/>
    <property type="molecule type" value="Genomic_DNA"/>
</dbReference>
<dbReference type="InterPro" id="IPR050863">
    <property type="entry name" value="CenT-Element_Derived"/>
</dbReference>
<dbReference type="OrthoDB" id="10035668at2759"/>
<dbReference type="PANTHER" id="PTHR19303:SF57">
    <property type="entry name" value="HTH CENPB-TYPE DOMAIN-CONTAINING PROTEIN"/>
    <property type="match status" value="1"/>
</dbReference>
<name>A0A8S3X161_PARAO</name>
<reference evidence="3" key="1">
    <citation type="submission" date="2021-04" db="EMBL/GenBank/DDBJ databases">
        <authorList>
            <person name="Tunstrom K."/>
        </authorList>
    </citation>
    <scope>NUCLEOTIDE SEQUENCE</scope>
</reference>
<gene>
    <name evidence="3" type="ORF">PAPOLLO_LOCUS11873</name>
</gene>
<sequence>MVRNYIKKKEKSYSKEKLLEALELVKNKTLNSYEAAKNFNIPRSTIISHLYGTRGQKQVNAGMKTVFSIDIEYKIASYLHTLEKYGFPLTKKEVKTLVSEYVVRNGWITPFKDNIPGDDWFQRFCKRNNLSLKKPQSVEIARRKACNPFTVYEYFDLLENAINDLDLAEKPECIYNLDETSFCNDPSKSKVLGQRGYSSTRTTSSPGRNNTTVLLATNARGDKVPPLIIFQGKYLWNEWCYKNDSVKTAYAVSQKGWMETSIFEKYFKNVFLPAIGNERPVLLIYDDHSTHVDLKVIELAISENVTILKLPPAFVTYPSTARSNGFNKTGIYPLNRHVIPKEKFDPLTWSRWEQYVQSQTCEQDNYVEDVSEAIRAPFEKLVDIPLKNVPTLVRLALKTLNSQPDHKSLTYCKDSKQTENKIQNKENMISYERQQQNNSIQYHEQNNRTKKNEINKILRVKKRNKYRNKNL</sequence>
<dbReference type="Pfam" id="PF03184">
    <property type="entry name" value="DDE_1"/>
    <property type="match status" value="1"/>
</dbReference>
<dbReference type="Proteomes" id="UP000691718">
    <property type="component" value="Unassembled WGS sequence"/>
</dbReference>
<organism evidence="3 4">
    <name type="scientific">Parnassius apollo</name>
    <name type="common">Apollo butterfly</name>
    <name type="synonym">Papilio apollo</name>
    <dbReference type="NCBI Taxonomy" id="110799"/>
    <lineage>
        <taxon>Eukaryota</taxon>
        <taxon>Metazoa</taxon>
        <taxon>Ecdysozoa</taxon>
        <taxon>Arthropoda</taxon>
        <taxon>Hexapoda</taxon>
        <taxon>Insecta</taxon>
        <taxon>Pterygota</taxon>
        <taxon>Neoptera</taxon>
        <taxon>Endopterygota</taxon>
        <taxon>Lepidoptera</taxon>
        <taxon>Glossata</taxon>
        <taxon>Ditrysia</taxon>
        <taxon>Papilionoidea</taxon>
        <taxon>Papilionidae</taxon>
        <taxon>Parnassiinae</taxon>
        <taxon>Parnassini</taxon>
        <taxon>Parnassius</taxon>
        <taxon>Parnassius</taxon>
    </lineage>
</organism>
<comment type="caution">
    <text evidence="3">The sequence shown here is derived from an EMBL/GenBank/DDBJ whole genome shotgun (WGS) entry which is preliminary data.</text>
</comment>